<organism evidence="1 2">
    <name type="scientific">Tectimicrobiota bacterium</name>
    <dbReference type="NCBI Taxonomy" id="2528274"/>
    <lineage>
        <taxon>Bacteria</taxon>
        <taxon>Pseudomonadati</taxon>
        <taxon>Nitrospinota/Tectimicrobiota group</taxon>
        <taxon>Candidatus Tectimicrobiota</taxon>
    </lineage>
</organism>
<dbReference type="EMBL" id="VGLS01000311">
    <property type="protein sequence ID" value="MBM3224378.1"/>
    <property type="molecule type" value="Genomic_DNA"/>
</dbReference>
<proteinExistence type="predicted"/>
<gene>
    <name evidence="1" type="ORF">FJZ47_11315</name>
</gene>
<protein>
    <submittedName>
        <fullName evidence="1">Uncharacterized protein</fullName>
    </submittedName>
</protein>
<sequence>MPNPNPFQARQAVRQRAKPGNLDELLAMLWGALEEAEAVLARAATDDLRLKSIHAISQCAGQYAKLLEIGELEARLKALEARYVA</sequence>
<comment type="caution">
    <text evidence="1">The sequence shown here is derived from an EMBL/GenBank/DDBJ whole genome shotgun (WGS) entry which is preliminary data.</text>
</comment>
<reference evidence="1" key="1">
    <citation type="submission" date="2019-03" db="EMBL/GenBank/DDBJ databases">
        <title>Lake Tanganyika Metagenome-Assembled Genomes (MAGs).</title>
        <authorList>
            <person name="Tran P."/>
        </authorList>
    </citation>
    <scope>NUCLEOTIDE SEQUENCE</scope>
    <source>
        <strain evidence="1">K_DeepCast_65m_m2_066</strain>
    </source>
</reference>
<evidence type="ECO:0000313" key="2">
    <source>
        <dbReference type="Proteomes" id="UP000712673"/>
    </source>
</evidence>
<dbReference type="Proteomes" id="UP000712673">
    <property type="component" value="Unassembled WGS sequence"/>
</dbReference>
<evidence type="ECO:0000313" key="1">
    <source>
        <dbReference type="EMBL" id="MBM3224378.1"/>
    </source>
</evidence>
<name>A0A937W1B1_UNCTE</name>
<accession>A0A937W1B1</accession>
<dbReference type="AlphaFoldDB" id="A0A937W1B1"/>